<evidence type="ECO:0000256" key="3">
    <source>
        <dbReference type="ARBA" id="ARBA00022679"/>
    </source>
</evidence>
<dbReference type="InterPro" id="IPR001173">
    <property type="entry name" value="Glyco_trans_2-like"/>
</dbReference>
<dbReference type="CDD" id="cd06423">
    <property type="entry name" value="CESA_like"/>
    <property type="match status" value="1"/>
</dbReference>
<reference evidence="6 7" key="1">
    <citation type="submission" date="2022-06" db="EMBL/GenBank/DDBJ databases">
        <authorList>
            <person name="Jeon C.O."/>
        </authorList>
    </citation>
    <scope>NUCLEOTIDE SEQUENCE [LARGE SCALE GENOMIC DNA]</scope>
    <source>
        <strain evidence="6 7">KCTC 13943</strain>
    </source>
</reference>
<dbReference type="Gene3D" id="3.90.550.10">
    <property type="entry name" value="Spore Coat Polysaccharide Biosynthesis Protein SpsA, Chain A"/>
    <property type="match status" value="1"/>
</dbReference>
<evidence type="ECO:0000259" key="5">
    <source>
        <dbReference type="Pfam" id="PF00535"/>
    </source>
</evidence>
<feature type="transmembrane region" description="Helical" evidence="4">
    <location>
        <begin position="368"/>
        <end position="388"/>
    </location>
</feature>
<feature type="domain" description="Glycosyltransferase 2-like" evidence="5">
    <location>
        <begin position="45"/>
        <end position="87"/>
    </location>
</feature>
<keyword evidence="7" id="KW-1185">Reference proteome</keyword>
<comment type="caution">
    <text evidence="6">The sequence shown here is derived from an EMBL/GenBank/DDBJ whole genome shotgun (WGS) entry which is preliminary data.</text>
</comment>
<dbReference type="EC" id="2.4.-.-" evidence="6"/>
<feature type="transmembrane region" description="Helical" evidence="4">
    <location>
        <begin position="6"/>
        <end position="24"/>
    </location>
</feature>
<keyword evidence="4" id="KW-0472">Membrane</keyword>
<feature type="transmembrane region" description="Helical" evidence="4">
    <location>
        <begin position="330"/>
        <end position="356"/>
    </location>
</feature>
<keyword evidence="3 6" id="KW-0808">Transferase</keyword>
<proteinExistence type="inferred from homology"/>
<evidence type="ECO:0000313" key="6">
    <source>
        <dbReference type="EMBL" id="MCM2534503.1"/>
    </source>
</evidence>
<protein>
    <submittedName>
        <fullName evidence="6">Glycosyltransferase</fullName>
        <ecNumber evidence="6">2.4.-.-</ecNumber>
    </submittedName>
</protein>
<evidence type="ECO:0000256" key="1">
    <source>
        <dbReference type="ARBA" id="ARBA00006739"/>
    </source>
</evidence>
<evidence type="ECO:0000313" key="7">
    <source>
        <dbReference type="Proteomes" id="UP001523262"/>
    </source>
</evidence>
<sequence>MYIVSFILFVLCILFPLFHTFNALKASKKTPSYLKVTPDKEVGMSILIPCYNEVSILSTTIQGMKQLHYHNYELIFINDGSTDKTMKALISELQLIPQELKKPAHALGFMPIRQIYLSNQYKNVLVIDKENGGKADSLNAGITYATKDIVITLDADSVLDAKALSLLNQVFDDSSVIAAGGNVHILQGFEQTRNGFVPSLRKMKQIVRFQILEYLRGFYILKASLAKSNALSIISGAFGAFKRKVLLEVGGYRQTIGEDIDVTLKVQQYAMKHKGTRVLFVPEAICFTEVPESWKDLYNQRVRWQKAFMDCFVLYFMTFIKSMFTNRISFFFLVDSFLVGVVASYFTGFFLISLMVFISEISWQVIQFYVIGSLVVNMLYTFISLIISNQYGFGYSKRNLFAIIGTTFLDLIIFRFINLFYIMVGSAAYFVNKEGWNKVARTGRNYSVEEVYKQSV</sequence>
<comment type="similarity">
    <text evidence="1">Belongs to the glycosyltransferase 2 family.</text>
</comment>
<evidence type="ECO:0000256" key="2">
    <source>
        <dbReference type="ARBA" id="ARBA00022676"/>
    </source>
</evidence>
<gene>
    <name evidence="6" type="ORF">NDK43_21865</name>
</gene>
<dbReference type="SUPFAM" id="SSF53448">
    <property type="entry name" value="Nucleotide-diphospho-sugar transferases"/>
    <property type="match status" value="1"/>
</dbReference>
<name>A0ABT0WG16_9BACI</name>
<dbReference type="Proteomes" id="UP001523262">
    <property type="component" value="Unassembled WGS sequence"/>
</dbReference>
<dbReference type="PANTHER" id="PTHR43630:SF1">
    <property type="entry name" value="POLY-BETA-1,6-N-ACETYL-D-GLUCOSAMINE SYNTHASE"/>
    <property type="match status" value="1"/>
</dbReference>
<dbReference type="Pfam" id="PF00535">
    <property type="entry name" value="Glycos_transf_2"/>
    <property type="match status" value="1"/>
</dbReference>
<keyword evidence="4" id="KW-1133">Transmembrane helix</keyword>
<keyword evidence="2 6" id="KW-0328">Glycosyltransferase</keyword>
<dbReference type="PANTHER" id="PTHR43630">
    <property type="entry name" value="POLY-BETA-1,6-N-ACETYL-D-GLUCOSAMINE SYNTHASE"/>
    <property type="match status" value="1"/>
</dbReference>
<dbReference type="EMBL" id="JAMQCR010000002">
    <property type="protein sequence ID" value="MCM2534503.1"/>
    <property type="molecule type" value="Genomic_DNA"/>
</dbReference>
<accession>A0ABT0WG16</accession>
<feature type="transmembrane region" description="Helical" evidence="4">
    <location>
        <begin position="307"/>
        <end position="324"/>
    </location>
</feature>
<dbReference type="InterPro" id="IPR029044">
    <property type="entry name" value="Nucleotide-diphossugar_trans"/>
</dbReference>
<keyword evidence="4" id="KW-0812">Transmembrane</keyword>
<dbReference type="GO" id="GO:0016757">
    <property type="term" value="F:glycosyltransferase activity"/>
    <property type="evidence" value="ECO:0007669"/>
    <property type="project" value="UniProtKB-KW"/>
</dbReference>
<evidence type="ECO:0000256" key="4">
    <source>
        <dbReference type="SAM" id="Phobius"/>
    </source>
</evidence>
<feature type="transmembrane region" description="Helical" evidence="4">
    <location>
        <begin position="400"/>
        <end position="431"/>
    </location>
</feature>
<organism evidence="6 7">
    <name type="scientific">Neobacillus pocheonensis</name>
    <dbReference type="NCBI Taxonomy" id="363869"/>
    <lineage>
        <taxon>Bacteria</taxon>
        <taxon>Bacillati</taxon>
        <taxon>Bacillota</taxon>
        <taxon>Bacilli</taxon>
        <taxon>Bacillales</taxon>
        <taxon>Bacillaceae</taxon>
        <taxon>Neobacillus</taxon>
    </lineage>
</organism>
<dbReference type="Pfam" id="PF13641">
    <property type="entry name" value="Glyco_tranf_2_3"/>
    <property type="match status" value="1"/>
</dbReference>